<evidence type="ECO:0000256" key="3">
    <source>
        <dbReference type="ARBA" id="ARBA00022692"/>
    </source>
</evidence>
<evidence type="ECO:0000256" key="4">
    <source>
        <dbReference type="ARBA" id="ARBA00022989"/>
    </source>
</evidence>
<keyword evidence="5 6" id="KW-0472">Membrane</keyword>
<dbReference type="PANTHER" id="PTHR30093:SF44">
    <property type="entry name" value="TYPE II SECRETION SYSTEM CORE PROTEIN G"/>
    <property type="match status" value="1"/>
</dbReference>
<dbReference type="RefSeq" id="WP_100265264.1">
    <property type="nucleotide sequence ID" value="NZ_CP018800.1"/>
</dbReference>
<reference evidence="7 8" key="1">
    <citation type="submission" date="2016-12" db="EMBL/GenBank/DDBJ databases">
        <title>Isolation and genomic insights into novel planktonic Zetaproteobacteria from stratified waters of the Chesapeake Bay.</title>
        <authorList>
            <person name="McAllister S.M."/>
            <person name="Kato S."/>
            <person name="Chan C.S."/>
            <person name="Chiu B.K."/>
            <person name="Field E.K."/>
        </authorList>
    </citation>
    <scope>NUCLEOTIDE SEQUENCE [LARGE SCALE GENOMIC DNA]</scope>
    <source>
        <strain evidence="7 8">CP-8</strain>
    </source>
</reference>
<keyword evidence="3 6" id="KW-0812">Transmembrane</keyword>
<evidence type="ECO:0000256" key="5">
    <source>
        <dbReference type="ARBA" id="ARBA00023136"/>
    </source>
</evidence>
<organism evidence="7 8">
    <name type="scientific">Mariprofundus ferrinatatus</name>
    <dbReference type="NCBI Taxonomy" id="1921087"/>
    <lineage>
        <taxon>Bacteria</taxon>
        <taxon>Pseudomonadati</taxon>
        <taxon>Pseudomonadota</taxon>
        <taxon>Candidatius Mariprofundia</taxon>
        <taxon>Mariprofundales</taxon>
        <taxon>Mariprofundaceae</taxon>
        <taxon>Mariprofundus</taxon>
    </lineage>
</organism>
<name>A0A2K8L416_9PROT</name>
<dbReference type="NCBIfam" id="TIGR02532">
    <property type="entry name" value="IV_pilin_GFxxxE"/>
    <property type="match status" value="1"/>
</dbReference>
<evidence type="ECO:0000256" key="2">
    <source>
        <dbReference type="ARBA" id="ARBA00022481"/>
    </source>
</evidence>
<protein>
    <submittedName>
        <fullName evidence="7">Prepilin-type N-terminal cleavage/methylation domain-containing protein</fullName>
    </submittedName>
</protein>
<dbReference type="InterPro" id="IPR012902">
    <property type="entry name" value="N_methyl_site"/>
</dbReference>
<dbReference type="SUPFAM" id="SSF54523">
    <property type="entry name" value="Pili subunits"/>
    <property type="match status" value="1"/>
</dbReference>
<sequence>MQRRDLGFTLIELMIVVAIIGILASIAIPSYNSYRQKAYVSQSVADIFHINLFENQFFNDNKVYVAINVADKQADGLISKNITLPDSSVELFEIRSLSLDVKVAANVDASKQTIVIGGKHDASPTIVAMELEDGNYRKKSISGAFSNADIPAATTGSDLSSWALYQ</sequence>
<accession>A0A2K8L416</accession>
<dbReference type="InterPro" id="IPR045584">
    <property type="entry name" value="Pilin-like"/>
</dbReference>
<comment type="subcellular location">
    <subcellularLocation>
        <location evidence="1">Membrane</location>
        <topology evidence="1">Single-pass membrane protein</topology>
    </subcellularLocation>
</comment>
<dbReference type="PANTHER" id="PTHR30093">
    <property type="entry name" value="GENERAL SECRETION PATHWAY PROTEIN G"/>
    <property type="match status" value="1"/>
</dbReference>
<dbReference type="EMBL" id="CP018800">
    <property type="protein sequence ID" value="ATX81852.1"/>
    <property type="molecule type" value="Genomic_DNA"/>
</dbReference>
<evidence type="ECO:0000313" key="8">
    <source>
        <dbReference type="Proteomes" id="UP000231637"/>
    </source>
</evidence>
<feature type="transmembrane region" description="Helical" evidence="6">
    <location>
        <begin position="6"/>
        <end position="28"/>
    </location>
</feature>
<dbReference type="KEGG" id="mfn:Ga0123462_0983"/>
<dbReference type="Proteomes" id="UP000231637">
    <property type="component" value="Chromosome"/>
</dbReference>
<dbReference type="AlphaFoldDB" id="A0A2K8L416"/>
<dbReference type="Gene3D" id="3.30.700.10">
    <property type="entry name" value="Glycoprotein, Type 4 Pilin"/>
    <property type="match status" value="1"/>
</dbReference>
<keyword evidence="2" id="KW-0488">Methylation</keyword>
<dbReference type="Pfam" id="PF07963">
    <property type="entry name" value="N_methyl"/>
    <property type="match status" value="1"/>
</dbReference>
<proteinExistence type="predicted"/>
<evidence type="ECO:0000256" key="6">
    <source>
        <dbReference type="SAM" id="Phobius"/>
    </source>
</evidence>
<evidence type="ECO:0000256" key="1">
    <source>
        <dbReference type="ARBA" id="ARBA00004167"/>
    </source>
</evidence>
<keyword evidence="8" id="KW-1185">Reference proteome</keyword>
<dbReference type="GO" id="GO:0016020">
    <property type="term" value="C:membrane"/>
    <property type="evidence" value="ECO:0007669"/>
    <property type="project" value="UniProtKB-SubCell"/>
</dbReference>
<keyword evidence="4 6" id="KW-1133">Transmembrane helix</keyword>
<gene>
    <name evidence="7" type="ORF">Ga0123462_0983</name>
</gene>
<dbReference type="OrthoDB" id="5298307at2"/>
<evidence type="ECO:0000313" key="7">
    <source>
        <dbReference type="EMBL" id="ATX81852.1"/>
    </source>
</evidence>